<dbReference type="AlphaFoldDB" id="A0AAV2I1M0"/>
<sequence>MEEPNFIMFEAFDFDHNDSFQAGWSVISKSIESAQIAPEFVRAKVFFFNKNVAKIDYEQYILWKCKNSSQTREYKQNENITQDGTYSSDISETPNNLLEAVHVQPVKVNSGHCNAENPTSSTQTAITYGQDPCVTSEEEIGDHKVSPIVNETEIECSLSLAELAELLQSNKPIPRLRALNVQPSNAEPTPSTLSRRLKPWESDACRSDFLLPLDKASSSARDCETVQPL</sequence>
<comment type="caution">
    <text evidence="3">The sequence shown here is derived from an EMBL/GenBank/DDBJ whole genome shotgun (WGS) entry which is preliminary data.</text>
</comment>
<dbReference type="InterPro" id="IPR058841">
    <property type="entry name" value="HTH_76"/>
</dbReference>
<dbReference type="Proteomes" id="UP001497497">
    <property type="component" value="Unassembled WGS sequence"/>
</dbReference>
<gene>
    <name evidence="3" type="ORF">GSLYS_00013527001</name>
</gene>
<organism evidence="3 4">
    <name type="scientific">Lymnaea stagnalis</name>
    <name type="common">Great pond snail</name>
    <name type="synonym">Helix stagnalis</name>
    <dbReference type="NCBI Taxonomy" id="6523"/>
    <lineage>
        <taxon>Eukaryota</taxon>
        <taxon>Metazoa</taxon>
        <taxon>Spiralia</taxon>
        <taxon>Lophotrochozoa</taxon>
        <taxon>Mollusca</taxon>
        <taxon>Gastropoda</taxon>
        <taxon>Heterobranchia</taxon>
        <taxon>Euthyneura</taxon>
        <taxon>Panpulmonata</taxon>
        <taxon>Hygrophila</taxon>
        <taxon>Lymnaeoidea</taxon>
        <taxon>Lymnaeidae</taxon>
        <taxon>Lymnaea</taxon>
    </lineage>
</organism>
<evidence type="ECO:0000259" key="2">
    <source>
        <dbReference type="Pfam" id="PF25871"/>
    </source>
</evidence>
<feature type="domain" description="Peroxisomal membrane protein PEX14-like KPWE" evidence="1">
    <location>
        <begin position="157"/>
        <end position="201"/>
    </location>
</feature>
<evidence type="ECO:0000313" key="4">
    <source>
        <dbReference type="Proteomes" id="UP001497497"/>
    </source>
</evidence>
<evidence type="ECO:0000313" key="3">
    <source>
        <dbReference type="EMBL" id="CAL1539794.1"/>
    </source>
</evidence>
<dbReference type="PANTHER" id="PTHR36855">
    <property type="entry name" value="CHROMOSOME 10, WHOLE GENOME SHOTGUN SEQUENCE"/>
    <property type="match status" value="1"/>
</dbReference>
<accession>A0AAV2I1M0</accession>
<evidence type="ECO:0000259" key="1">
    <source>
        <dbReference type="Pfam" id="PF17733"/>
    </source>
</evidence>
<feature type="domain" description="PEX14-like helix-turn-helix" evidence="2">
    <location>
        <begin position="6"/>
        <end position="67"/>
    </location>
</feature>
<keyword evidence="4" id="KW-1185">Reference proteome</keyword>
<dbReference type="PANTHER" id="PTHR36855:SF1">
    <property type="entry name" value="PEROXISOME MEMBRANE ANCHOR PROTEIN PEX14P N-TERMINAL DOMAIN-CONTAINING PROTEIN"/>
    <property type="match status" value="1"/>
</dbReference>
<protein>
    <submittedName>
        <fullName evidence="3">Uncharacterized protein</fullName>
    </submittedName>
</protein>
<reference evidence="3 4" key="1">
    <citation type="submission" date="2024-04" db="EMBL/GenBank/DDBJ databases">
        <authorList>
            <consortium name="Genoscope - CEA"/>
            <person name="William W."/>
        </authorList>
    </citation>
    <scope>NUCLEOTIDE SEQUENCE [LARGE SCALE GENOMIC DNA]</scope>
</reference>
<proteinExistence type="predicted"/>
<dbReference type="Pfam" id="PF25871">
    <property type="entry name" value="HTH_76"/>
    <property type="match status" value="1"/>
</dbReference>
<dbReference type="EMBL" id="CAXITT010000355">
    <property type="protein sequence ID" value="CAL1539794.1"/>
    <property type="molecule type" value="Genomic_DNA"/>
</dbReference>
<name>A0AAV2I1M0_LYMST</name>
<dbReference type="Pfam" id="PF17733">
    <property type="entry name" value="KPWE_dom"/>
    <property type="match status" value="1"/>
</dbReference>
<dbReference type="InterPro" id="IPR040554">
    <property type="entry name" value="KPWE_PEX14_dom"/>
</dbReference>